<dbReference type="PANTHER" id="PTHR43029:SF10">
    <property type="entry name" value="AMMONIUM TRANSPORTER MEP2"/>
    <property type="match status" value="1"/>
</dbReference>
<keyword evidence="5 8" id="KW-1133">Transmembrane helix</keyword>
<evidence type="ECO:0000313" key="14">
    <source>
        <dbReference type="Proteomes" id="UP000250928"/>
    </source>
</evidence>
<name>A0A657PXZ7_9GAMM</name>
<dbReference type="InterPro" id="IPR001905">
    <property type="entry name" value="Ammonium_transpt"/>
</dbReference>
<feature type="transmembrane region" description="Helical" evidence="8">
    <location>
        <begin position="64"/>
        <end position="82"/>
    </location>
</feature>
<evidence type="ECO:0000313" key="12">
    <source>
        <dbReference type="EMBL" id="PUE01443.1"/>
    </source>
</evidence>
<feature type="chain" id="PRO_5042724951" description="Ammonium transporter" evidence="9">
    <location>
        <begin position="21"/>
        <end position="432"/>
    </location>
</feature>
<sequence>MKIAALFAPFLGLAPGLAMAQDATLNGGNTAWIMASTALVLFMTLPGLALFYGGLVRSKNVLSILMQCFSIAGIASILWLMFGYSLAFGEGNAWIGDFSKAMLAGIGRDTLAGDIPESLFMLFQMTFAVITPALIIGGFAERMKFSAVLLFSAIWLILVYVPVTHWVWGGGWLGSLGLYDFAGGTVVHITAGVAALVAALVVGPRKGFGSTAMPPHNMTMTVTGAGMLWVGWFGFNGGSALAADGNGAMAMLVTHISAATGALTWTAIEWKRFGKPSALGGVTGMVAGLGTITPASGFVGPGGALVIGLLAGAVCFVSTQYIKRVLKIDDSLDVFPVHGVGGILGTLLAGVFSSTQLGVFSGYGFADGIDSMGGQFSVQFLGVVVTIAFTALVTYAILKLVALVTGGLRVDVEEEVEGLDIVSHEEVGYNIH</sequence>
<dbReference type="NCBIfam" id="TIGR00836">
    <property type="entry name" value="amt"/>
    <property type="match status" value="1"/>
</dbReference>
<organism evidence="11 13">
    <name type="scientific">Candidatus Sedimenticola endophacoides</name>
    <dbReference type="NCBI Taxonomy" id="2548426"/>
    <lineage>
        <taxon>Bacteria</taxon>
        <taxon>Pseudomonadati</taxon>
        <taxon>Pseudomonadota</taxon>
        <taxon>Gammaproteobacteria</taxon>
        <taxon>Chromatiales</taxon>
        <taxon>Sedimenticolaceae</taxon>
        <taxon>Sedimenticola</taxon>
    </lineage>
</organism>
<dbReference type="InterPro" id="IPR024041">
    <property type="entry name" value="NH4_transpt_AmtB-like_dom"/>
</dbReference>
<dbReference type="Pfam" id="PF00909">
    <property type="entry name" value="Ammonium_transp"/>
    <property type="match status" value="1"/>
</dbReference>
<keyword evidence="7 8" id="KW-0924">Ammonia transport</keyword>
<dbReference type="PANTHER" id="PTHR43029">
    <property type="entry name" value="AMMONIUM TRANSPORTER MEP2"/>
    <property type="match status" value="1"/>
</dbReference>
<evidence type="ECO:0000256" key="7">
    <source>
        <dbReference type="ARBA" id="ARBA00023177"/>
    </source>
</evidence>
<feature type="transmembrane region" description="Helical" evidence="8">
    <location>
        <begin position="334"/>
        <end position="356"/>
    </location>
</feature>
<dbReference type="SUPFAM" id="SSF111352">
    <property type="entry name" value="Ammonium transporter"/>
    <property type="match status" value="1"/>
</dbReference>
<comment type="caution">
    <text evidence="11">The sequence shown here is derived from an EMBL/GenBank/DDBJ whole genome shotgun (WGS) entry which is preliminary data.</text>
</comment>
<gene>
    <name evidence="11" type="ORF">B0D84_05045</name>
    <name evidence="12" type="ORF">C3L24_07965</name>
</gene>
<reference evidence="12 14" key="2">
    <citation type="submission" date="2018-01" db="EMBL/GenBank/DDBJ databases">
        <title>Novel co-symbiosis in the lucinid bivalve Phacoides pectinatus.</title>
        <authorList>
            <person name="Lim S.J."/>
            <person name="Davis B.G."/>
            <person name="Gill D.E."/>
            <person name="Engel A.S."/>
            <person name="Anderson L.C."/>
            <person name="Campbell B.J."/>
        </authorList>
    </citation>
    <scope>NUCLEOTIDE SEQUENCE [LARGE SCALE GENOMIC DNA]</scope>
    <source>
        <strain evidence="12">N3_P5</strain>
    </source>
</reference>
<evidence type="ECO:0000259" key="10">
    <source>
        <dbReference type="Pfam" id="PF00909"/>
    </source>
</evidence>
<evidence type="ECO:0000256" key="9">
    <source>
        <dbReference type="SAM" id="SignalP"/>
    </source>
</evidence>
<feature type="transmembrane region" description="Helical" evidence="8">
    <location>
        <begin position="30"/>
        <end position="52"/>
    </location>
</feature>
<feature type="transmembrane region" description="Helical" evidence="8">
    <location>
        <begin position="376"/>
        <end position="398"/>
    </location>
</feature>
<keyword evidence="3 8" id="KW-0813">Transport</keyword>
<evidence type="ECO:0000313" key="11">
    <source>
        <dbReference type="EMBL" id="OQX33134.1"/>
    </source>
</evidence>
<evidence type="ECO:0000256" key="4">
    <source>
        <dbReference type="ARBA" id="ARBA00022692"/>
    </source>
</evidence>
<evidence type="ECO:0000256" key="2">
    <source>
        <dbReference type="ARBA" id="ARBA00005887"/>
    </source>
</evidence>
<dbReference type="Gene3D" id="1.10.3430.10">
    <property type="entry name" value="Ammonium transporter AmtB like domains"/>
    <property type="match status" value="1"/>
</dbReference>
<evidence type="ECO:0000256" key="1">
    <source>
        <dbReference type="ARBA" id="ARBA00004141"/>
    </source>
</evidence>
<evidence type="ECO:0000313" key="13">
    <source>
        <dbReference type="Proteomes" id="UP000243361"/>
    </source>
</evidence>
<feature type="transmembrane region" description="Helical" evidence="8">
    <location>
        <begin position="119"/>
        <end position="140"/>
    </location>
</feature>
<comment type="similarity">
    <text evidence="2 8">Belongs to the ammonia transporter channel (TC 1.A.11.2) family.</text>
</comment>
<keyword evidence="6 8" id="KW-0472">Membrane</keyword>
<dbReference type="AlphaFoldDB" id="A0A657PXZ7"/>
<evidence type="ECO:0000256" key="6">
    <source>
        <dbReference type="ARBA" id="ARBA00023136"/>
    </source>
</evidence>
<feature type="domain" description="Ammonium transporter AmtB-like" evidence="10">
    <location>
        <begin position="31"/>
        <end position="429"/>
    </location>
</feature>
<dbReference type="PROSITE" id="PS01219">
    <property type="entry name" value="AMMONIUM_TRANSP"/>
    <property type="match status" value="1"/>
</dbReference>
<feature type="transmembrane region" description="Helical" evidence="8">
    <location>
        <begin position="247"/>
        <end position="266"/>
    </location>
</feature>
<protein>
    <recommendedName>
        <fullName evidence="8">Ammonium transporter</fullName>
    </recommendedName>
</protein>
<dbReference type="InterPro" id="IPR029020">
    <property type="entry name" value="Ammonium/urea_transptr"/>
</dbReference>
<keyword evidence="13" id="KW-1185">Reference proteome</keyword>
<feature type="transmembrane region" description="Helical" evidence="8">
    <location>
        <begin position="181"/>
        <end position="203"/>
    </location>
</feature>
<evidence type="ECO:0000256" key="5">
    <source>
        <dbReference type="ARBA" id="ARBA00022989"/>
    </source>
</evidence>
<dbReference type="GO" id="GO:0005886">
    <property type="term" value="C:plasma membrane"/>
    <property type="evidence" value="ECO:0007669"/>
    <property type="project" value="UniProtKB-SubCell"/>
</dbReference>
<reference evidence="11 13" key="1">
    <citation type="submission" date="2017-02" db="EMBL/GenBank/DDBJ databases">
        <title>Novel co-symbiosis in the unique lucinid bivalve Phacoides pectinatus.</title>
        <authorList>
            <person name="Lim S.J."/>
            <person name="Davis B.G."/>
            <person name="Gill D.E."/>
            <person name="Engel A.S."/>
            <person name="Anderson L.C."/>
            <person name="Campbell B.J."/>
        </authorList>
    </citation>
    <scope>NUCLEOTIDE SEQUENCE [LARGE SCALE GENOMIC DNA]</scope>
    <source>
        <strain evidence="11">LUC13016_P6</strain>
    </source>
</reference>
<feature type="transmembrane region" description="Helical" evidence="8">
    <location>
        <begin position="304"/>
        <end position="322"/>
    </location>
</feature>
<dbReference type="GO" id="GO:0008519">
    <property type="term" value="F:ammonium channel activity"/>
    <property type="evidence" value="ECO:0007669"/>
    <property type="project" value="InterPro"/>
</dbReference>
<feature type="transmembrane region" description="Helical" evidence="8">
    <location>
        <begin position="215"/>
        <end position="235"/>
    </location>
</feature>
<dbReference type="InterPro" id="IPR018047">
    <property type="entry name" value="Ammonium_transpt_CS"/>
</dbReference>
<dbReference type="Proteomes" id="UP000243361">
    <property type="component" value="Unassembled WGS sequence"/>
</dbReference>
<feature type="transmembrane region" description="Helical" evidence="8">
    <location>
        <begin position="147"/>
        <end position="169"/>
    </location>
</feature>
<proteinExistence type="inferred from homology"/>
<comment type="subcellular location">
    <subcellularLocation>
        <location evidence="8">Cell membrane</location>
        <topology evidence="8">Multi-pass membrane protein</topology>
    </subcellularLocation>
    <subcellularLocation>
        <location evidence="1">Membrane</location>
        <topology evidence="1">Multi-pass membrane protein</topology>
    </subcellularLocation>
</comment>
<dbReference type="Proteomes" id="UP000250928">
    <property type="component" value="Unassembled WGS sequence"/>
</dbReference>
<keyword evidence="4 8" id="KW-0812">Transmembrane</keyword>
<feature type="signal peptide" evidence="9">
    <location>
        <begin position="1"/>
        <end position="20"/>
    </location>
</feature>
<accession>A0A657PXZ7</accession>
<dbReference type="EMBL" id="PQCO01000201">
    <property type="protein sequence ID" value="PUE01443.1"/>
    <property type="molecule type" value="Genomic_DNA"/>
</dbReference>
<evidence type="ECO:0000256" key="8">
    <source>
        <dbReference type="RuleBase" id="RU362002"/>
    </source>
</evidence>
<feature type="transmembrane region" description="Helical" evidence="8">
    <location>
        <begin position="278"/>
        <end position="298"/>
    </location>
</feature>
<evidence type="ECO:0000256" key="3">
    <source>
        <dbReference type="ARBA" id="ARBA00022448"/>
    </source>
</evidence>
<keyword evidence="9" id="KW-0732">Signal</keyword>
<dbReference type="EMBL" id="MUIE01000327">
    <property type="protein sequence ID" value="OQX33134.1"/>
    <property type="molecule type" value="Genomic_DNA"/>
</dbReference>